<dbReference type="Pfam" id="PF14240">
    <property type="entry name" value="YHYH"/>
    <property type="match status" value="1"/>
</dbReference>
<accession>A0A2K3DA73</accession>
<organism evidence="4 5">
    <name type="scientific">Chlamydomonas reinhardtii</name>
    <name type="common">Chlamydomonas smithii</name>
    <dbReference type="NCBI Taxonomy" id="3055"/>
    <lineage>
        <taxon>Eukaryota</taxon>
        <taxon>Viridiplantae</taxon>
        <taxon>Chlorophyta</taxon>
        <taxon>core chlorophytes</taxon>
        <taxon>Chlorophyceae</taxon>
        <taxon>CS clade</taxon>
        <taxon>Chlamydomonadales</taxon>
        <taxon>Chlamydomonadaceae</taxon>
        <taxon>Chlamydomonas</taxon>
    </lineage>
</organism>
<dbReference type="AlphaFoldDB" id="A0A2K3DA73"/>
<dbReference type="InParanoid" id="A0A2K3DA73"/>
<protein>
    <recommendedName>
        <fullName evidence="3">YHYH domain-containing protein</fullName>
    </recommendedName>
</protein>
<dbReference type="PaxDb" id="3055-EDP05846"/>
<evidence type="ECO:0000256" key="2">
    <source>
        <dbReference type="SAM" id="SignalP"/>
    </source>
</evidence>
<evidence type="ECO:0000256" key="1">
    <source>
        <dbReference type="SAM" id="MobiDB-lite"/>
    </source>
</evidence>
<evidence type="ECO:0000313" key="5">
    <source>
        <dbReference type="Proteomes" id="UP000006906"/>
    </source>
</evidence>
<evidence type="ECO:0000259" key="3">
    <source>
        <dbReference type="Pfam" id="PF14240"/>
    </source>
</evidence>
<reference evidence="4 5" key="1">
    <citation type="journal article" date="2007" name="Science">
        <title>The Chlamydomonas genome reveals the evolution of key animal and plant functions.</title>
        <authorList>
            <person name="Merchant S.S."/>
            <person name="Prochnik S.E."/>
            <person name="Vallon O."/>
            <person name="Harris E.H."/>
            <person name="Karpowicz S.J."/>
            <person name="Witman G.B."/>
            <person name="Terry A."/>
            <person name="Salamov A."/>
            <person name="Fritz-Laylin L.K."/>
            <person name="Marechal-Drouard L."/>
            <person name="Marshall W.F."/>
            <person name="Qu L.H."/>
            <person name="Nelson D.R."/>
            <person name="Sanderfoot A.A."/>
            <person name="Spalding M.H."/>
            <person name="Kapitonov V.V."/>
            <person name="Ren Q."/>
            <person name="Ferris P."/>
            <person name="Lindquist E."/>
            <person name="Shapiro H."/>
            <person name="Lucas S.M."/>
            <person name="Grimwood J."/>
            <person name="Schmutz J."/>
            <person name="Cardol P."/>
            <person name="Cerutti H."/>
            <person name="Chanfreau G."/>
            <person name="Chen C.L."/>
            <person name="Cognat V."/>
            <person name="Croft M.T."/>
            <person name="Dent R."/>
            <person name="Dutcher S."/>
            <person name="Fernandez E."/>
            <person name="Fukuzawa H."/>
            <person name="Gonzalez-Ballester D."/>
            <person name="Gonzalez-Halphen D."/>
            <person name="Hallmann A."/>
            <person name="Hanikenne M."/>
            <person name="Hippler M."/>
            <person name="Inwood W."/>
            <person name="Jabbari K."/>
            <person name="Kalanon M."/>
            <person name="Kuras R."/>
            <person name="Lefebvre P.A."/>
            <person name="Lemaire S.D."/>
            <person name="Lobanov A.V."/>
            <person name="Lohr M."/>
            <person name="Manuell A."/>
            <person name="Meier I."/>
            <person name="Mets L."/>
            <person name="Mittag M."/>
            <person name="Mittelmeier T."/>
            <person name="Moroney J.V."/>
            <person name="Moseley J."/>
            <person name="Napoli C."/>
            <person name="Nedelcu A.M."/>
            <person name="Niyogi K."/>
            <person name="Novoselov S.V."/>
            <person name="Paulsen I.T."/>
            <person name="Pazour G."/>
            <person name="Purton S."/>
            <person name="Ral J.P."/>
            <person name="Riano-Pachon D.M."/>
            <person name="Riekhof W."/>
            <person name="Rymarquis L."/>
            <person name="Schroda M."/>
            <person name="Stern D."/>
            <person name="Umen J."/>
            <person name="Willows R."/>
            <person name="Wilson N."/>
            <person name="Zimmer S.L."/>
            <person name="Allmer J."/>
            <person name="Balk J."/>
            <person name="Bisova K."/>
            <person name="Chen C.J."/>
            <person name="Elias M."/>
            <person name="Gendler K."/>
            <person name="Hauser C."/>
            <person name="Lamb M.R."/>
            <person name="Ledford H."/>
            <person name="Long J.C."/>
            <person name="Minagawa J."/>
            <person name="Page M.D."/>
            <person name="Pan J."/>
            <person name="Pootakham W."/>
            <person name="Roje S."/>
            <person name="Rose A."/>
            <person name="Stahlberg E."/>
            <person name="Terauchi A.M."/>
            <person name="Yang P."/>
            <person name="Ball S."/>
            <person name="Bowler C."/>
            <person name="Dieckmann C.L."/>
            <person name="Gladyshev V.N."/>
            <person name="Green P."/>
            <person name="Jorgensen R."/>
            <person name="Mayfield S."/>
            <person name="Mueller-Roeber B."/>
            <person name="Rajamani S."/>
            <person name="Sayre R.T."/>
            <person name="Brokstein P."/>
            <person name="Dubchak I."/>
            <person name="Goodstein D."/>
            <person name="Hornick L."/>
            <person name="Huang Y.W."/>
            <person name="Jhaveri J."/>
            <person name="Luo Y."/>
            <person name="Martinez D."/>
            <person name="Ngau W.C."/>
            <person name="Otillar B."/>
            <person name="Poliakov A."/>
            <person name="Porter A."/>
            <person name="Szajkowski L."/>
            <person name="Werner G."/>
            <person name="Zhou K."/>
            <person name="Grigoriev I.V."/>
            <person name="Rokhsar D.S."/>
            <person name="Grossman A.R."/>
        </authorList>
    </citation>
    <scope>NUCLEOTIDE SEQUENCE [LARGE SCALE GENOMIC DNA]</scope>
    <source>
        <strain evidence="5">CC-503</strain>
    </source>
</reference>
<dbReference type="RefSeq" id="XP_001690587.2">
    <property type="nucleotide sequence ID" value="XM_001690535.2"/>
</dbReference>
<keyword evidence="5" id="KW-1185">Reference proteome</keyword>
<feature type="chain" id="PRO_5014393508" description="YHYH domain-containing protein" evidence="2">
    <location>
        <begin position="22"/>
        <end position="466"/>
    </location>
</feature>
<dbReference type="EMBL" id="CM008971">
    <property type="protein sequence ID" value="PNW77432.1"/>
    <property type="molecule type" value="Genomic_DNA"/>
</dbReference>
<proteinExistence type="predicted"/>
<gene>
    <name evidence="4" type="ORF">CHLRE_10g436250v5</name>
</gene>
<dbReference type="OrthoDB" id="2151241at2759"/>
<name>A0A2K3DA73_CHLRE</name>
<sequence length="466" mass="46302">MPPHNRVLVALAVLLVSGAYAQPGRGGGGGGPGGLGGPGGPGGPGGQGGQGGQGGGPGGLMPGGSPGDIMPSGGGGGGGGGNNAACPNTTSGVDTVEVARNSDTYKMFFSGCPQYSPFGQTTSNTPSFQNTSVTFRVAPIIAAAPTYHSRIKADGTANPNIMLGPIGYAVNGIPIFNDADALGRDAIIYEGATLDNCRGHAAPGGQYHYHSEPGKGCVYADTAGKHSPLYGIMLDSIPIYGAYGDNGVAPTDLDECGGHTDATYSFYHYHVTANLAPPYITRCFRGCMSTSAGSCTPAATQYDYSPLAITWTAPFHVAHEDDETSSSASGSSSGGDSGTSPAASTPGPKPAGPRPEGSPAPGAKPEGSPVRGPQPEDSAPGPRPENGPAPGPEPGDSSARSPVPAGGAPGPRPEDGGAPAGGPGPKPSIEPRKPAASPKIKSRPSPRARPSPRPGKRGLSRRMIEA</sequence>
<evidence type="ECO:0000313" key="4">
    <source>
        <dbReference type="EMBL" id="PNW77432.1"/>
    </source>
</evidence>
<feature type="region of interest" description="Disordered" evidence="1">
    <location>
        <begin position="320"/>
        <end position="466"/>
    </location>
</feature>
<dbReference type="STRING" id="3055.A0A2K3DA73"/>
<feature type="signal peptide" evidence="2">
    <location>
        <begin position="1"/>
        <end position="21"/>
    </location>
</feature>
<dbReference type="Proteomes" id="UP000006906">
    <property type="component" value="Chromosome 10"/>
</dbReference>
<dbReference type="Gramene" id="PNW77432">
    <property type="protein sequence ID" value="PNW77432"/>
    <property type="gene ID" value="CHLRE_10g436250v5"/>
</dbReference>
<dbReference type="GeneID" id="5716013"/>
<feature type="region of interest" description="Disordered" evidence="1">
    <location>
        <begin position="25"/>
        <end position="88"/>
    </location>
</feature>
<feature type="domain" description="YHYH" evidence="3">
    <location>
        <begin position="157"/>
        <end position="244"/>
    </location>
</feature>
<keyword evidence="2" id="KW-0732">Signal</keyword>
<feature type="compositionally biased region" description="Gly residues" evidence="1">
    <location>
        <begin position="25"/>
        <end position="82"/>
    </location>
</feature>
<dbReference type="KEGG" id="cre:CHLRE_10g436250v5"/>
<dbReference type="InterPro" id="IPR025924">
    <property type="entry name" value="YHYH_dom"/>
</dbReference>
<feature type="compositionally biased region" description="Pro residues" evidence="1">
    <location>
        <begin position="347"/>
        <end position="358"/>
    </location>
</feature>
<feature type="compositionally biased region" description="Pro residues" evidence="1">
    <location>
        <begin position="381"/>
        <end position="393"/>
    </location>
</feature>